<reference evidence="3 4" key="1">
    <citation type="journal article" date="2017" name="Front. Microbiol.">
        <title>Phaeobacter piscinae sp. nov., a species of the Roseobacter group and potential aquaculture probiont.</title>
        <authorList>
            <person name="Sonnenschein E.C."/>
            <person name="Phippen C.B.W."/>
            <person name="Nielsen K.F."/>
            <person name="Mateiu R.V."/>
            <person name="Melchiorsen J."/>
            <person name="Gram L."/>
            <person name="Overmann J."/>
            <person name="Freese H.M."/>
        </authorList>
    </citation>
    <scope>NUCLEOTIDE SEQUENCE [LARGE SCALE GENOMIC DNA]</scope>
    <source>
        <strain evidence="2 4">P13</strain>
        <strain evidence="3">P18</strain>
    </source>
</reference>
<dbReference type="PROSITE" id="PS51725">
    <property type="entry name" value="ABM"/>
    <property type="match status" value="1"/>
</dbReference>
<dbReference type="InterPro" id="IPR011008">
    <property type="entry name" value="Dimeric_a/b-barrel"/>
</dbReference>
<evidence type="ECO:0000259" key="1">
    <source>
        <dbReference type="PROSITE" id="PS51725"/>
    </source>
</evidence>
<keyword evidence="3" id="KW-0560">Oxidoreductase</keyword>
<keyword evidence="3" id="KW-0503">Monooxygenase</keyword>
<dbReference type="AlphaFoldDB" id="A0A0C2KTF0"/>
<dbReference type="Pfam" id="PF03992">
    <property type="entry name" value="ABM"/>
    <property type="match status" value="1"/>
</dbReference>
<proteinExistence type="predicted"/>
<accession>A0A291FXX9</accession>
<dbReference type="EMBL" id="CP010767">
    <property type="protein sequence ID" value="ATG42833.1"/>
    <property type="molecule type" value="Genomic_DNA"/>
</dbReference>
<name>A0A0C2KTF0_9RHOB</name>
<dbReference type="InterPro" id="IPR007138">
    <property type="entry name" value="ABM_dom"/>
</dbReference>
<reference evidence="3" key="2">
    <citation type="journal article" date="2017" name="Genome Biol. Evol.">
        <title>Trajectories and Drivers of Genome Evolution in Surface-Associated Marine Phaeobacter.</title>
        <authorList>
            <person name="Freese H.M."/>
            <person name="Sikorski J."/>
            <person name="Bunk B."/>
            <person name="Scheuner C."/>
            <person name="Meier-Kolthoff J.P."/>
            <person name="Sproer C."/>
            <person name="Gram L."/>
            <person name="Overmann J."/>
        </authorList>
    </citation>
    <scope>NUCLEOTIDE SEQUENCE [LARGE SCALE GENOMIC DNA]</scope>
    <source>
        <strain evidence="2">P13</strain>
        <strain evidence="3">P18</strain>
    </source>
</reference>
<dbReference type="InterPro" id="IPR050744">
    <property type="entry name" value="AI-2_Isomerase_LsrG"/>
</dbReference>
<dbReference type="PANTHER" id="PTHR33336">
    <property type="entry name" value="QUINOL MONOOXYGENASE YGIN-RELATED"/>
    <property type="match status" value="1"/>
</dbReference>
<gene>
    <name evidence="2" type="ORF">PhaeoP13_00883</name>
    <name evidence="3" type="ORF">PhaeoP18_00868</name>
</gene>
<accession>A0A0C2KTF0</accession>
<evidence type="ECO:0000313" key="3">
    <source>
        <dbReference type="EMBL" id="AUR35151.1"/>
    </source>
</evidence>
<organism evidence="3">
    <name type="scientific">Phaeobacter piscinae</name>
    <dbReference type="NCBI Taxonomy" id="1580596"/>
    <lineage>
        <taxon>Bacteria</taxon>
        <taxon>Pseudomonadati</taxon>
        <taxon>Pseudomonadota</taxon>
        <taxon>Alphaproteobacteria</taxon>
        <taxon>Rhodobacterales</taxon>
        <taxon>Roseobacteraceae</taxon>
        <taxon>Phaeobacter</taxon>
    </lineage>
</organism>
<dbReference type="EMBL" id="CP010715">
    <property type="protein sequence ID" value="AUR35151.1"/>
    <property type="molecule type" value="Genomic_DNA"/>
</dbReference>
<protein>
    <submittedName>
        <fullName evidence="3">Antibiotic biosynthesis monooxygenase-like protein</fullName>
    </submittedName>
</protein>
<dbReference type="Gene3D" id="3.30.70.100">
    <property type="match status" value="1"/>
</dbReference>
<dbReference type="RefSeq" id="WP_040174194.1">
    <property type="nucleotide sequence ID" value="NZ_CP010656.1"/>
</dbReference>
<reference evidence="2" key="3">
    <citation type="journal article" date="2023" name="ChemBioChem">
        <title>Acyltransferase Domain Exchange between Two Independent Type I Polyketide Synthases in the Same Producer Strain of Macrolide Antibiotics.</title>
        <authorList>
            <person name="Kudo F."/>
            <person name="Kishikawa K."/>
            <person name="Tsuboi K."/>
            <person name="Kido T."/>
            <person name="Usui T."/>
            <person name="Hashimoto J."/>
            <person name="Shin-Ya K."/>
            <person name="Miyanaga A."/>
            <person name="Eguchi T."/>
        </authorList>
    </citation>
    <scope>NUCLEOTIDE SEQUENCE</scope>
    <source>
        <strain evidence="2">P13</strain>
    </source>
</reference>
<dbReference type="GO" id="GO:0004497">
    <property type="term" value="F:monooxygenase activity"/>
    <property type="evidence" value="ECO:0007669"/>
    <property type="project" value="UniProtKB-KW"/>
</dbReference>
<evidence type="ECO:0000313" key="2">
    <source>
        <dbReference type="EMBL" id="ATG42833.1"/>
    </source>
</evidence>
<dbReference type="Proteomes" id="UP000218606">
    <property type="component" value="Chromosome"/>
</dbReference>
<feature type="domain" description="ABM" evidence="1">
    <location>
        <begin position="5"/>
        <end position="93"/>
    </location>
</feature>
<sequence length="97" mass="11036">MTTQFQLIAKITPKPEHMQDVRDSLTSILAPTRAEPGCLKFNLLEGRSGDCFYLDEEWTSDDALAAHYEMDYIKPIFAKYENWLAAPAEIHKMTALA</sequence>
<dbReference type="SUPFAM" id="SSF54909">
    <property type="entry name" value="Dimeric alpha+beta barrel"/>
    <property type="match status" value="1"/>
</dbReference>
<evidence type="ECO:0000313" key="4">
    <source>
        <dbReference type="Proteomes" id="UP000218606"/>
    </source>
</evidence>
<dbReference type="PANTHER" id="PTHR33336:SF3">
    <property type="entry name" value="ABM DOMAIN-CONTAINING PROTEIN"/>
    <property type="match status" value="1"/>
</dbReference>